<reference evidence="3" key="1">
    <citation type="journal article" date="2017" name="Cell">
        <title>Insights into land plant evolution garnered from the Marchantia polymorpha genome.</title>
        <authorList>
            <person name="Bowman J.L."/>
            <person name="Kohchi T."/>
            <person name="Yamato K.T."/>
            <person name="Jenkins J."/>
            <person name="Shu S."/>
            <person name="Ishizaki K."/>
            <person name="Yamaoka S."/>
            <person name="Nishihama R."/>
            <person name="Nakamura Y."/>
            <person name="Berger F."/>
            <person name="Adam C."/>
            <person name="Aki S.S."/>
            <person name="Althoff F."/>
            <person name="Araki T."/>
            <person name="Arteaga-Vazquez M.A."/>
            <person name="Balasubrmanian S."/>
            <person name="Barry K."/>
            <person name="Bauer D."/>
            <person name="Boehm C.R."/>
            <person name="Briginshaw L."/>
            <person name="Caballero-Perez J."/>
            <person name="Catarino B."/>
            <person name="Chen F."/>
            <person name="Chiyoda S."/>
            <person name="Chovatia M."/>
            <person name="Davies K.M."/>
            <person name="Delmans M."/>
            <person name="Demura T."/>
            <person name="Dierschke T."/>
            <person name="Dolan L."/>
            <person name="Dorantes-Acosta A.E."/>
            <person name="Eklund D.M."/>
            <person name="Florent S.N."/>
            <person name="Flores-Sandoval E."/>
            <person name="Fujiyama A."/>
            <person name="Fukuzawa H."/>
            <person name="Galik B."/>
            <person name="Grimanelli D."/>
            <person name="Grimwood J."/>
            <person name="Grossniklaus U."/>
            <person name="Hamada T."/>
            <person name="Haseloff J."/>
            <person name="Hetherington A.J."/>
            <person name="Higo A."/>
            <person name="Hirakawa Y."/>
            <person name="Hundley H.N."/>
            <person name="Ikeda Y."/>
            <person name="Inoue K."/>
            <person name="Inoue S.I."/>
            <person name="Ishida S."/>
            <person name="Jia Q."/>
            <person name="Kakita M."/>
            <person name="Kanazawa T."/>
            <person name="Kawai Y."/>
            <person name="Kawashima T."/>
            <person name="Kennedy M."/>
            <person name="Kinose K."/>
            <person name="Kinoshita T."/>
            <person name="Kohara Y."/>
            <person name="Koide E."/>
            <person name="Komatsu K."/>
            <person name="Kopischke S."/>
            <person name="Kubo M."/>
            <person name="Kyozuka J."/>
            <person name="Lagercrantz U."/>
            <person name="Lin S.S."/>
            <person name="Lindquist E."/>
            <person name="Lipzen A.M."/>
            <person name="Lu C.W."/>
            <person name="De Luna E."/>
            <person name="Martienssen R.A."/>
            <person name="Minamino N."/>
            <person name="Mizutani M."/>
            <person name="Mizutani M."/>
            <person name="Mochizuki N."/>
            <person name="Monte I."/>
            <person name="Mosher R."/>
            <person name="Nagasaki H."/>
            <person name="Nakagami H."/>
            <person name="Naramoto S."/>
            <person name="Nishitani K."/>
            <person name="Ohtani M."/>
            <person name="Okamoto T."/>
            <person name="Okumura M."/>
            <person name="Phillips J."/>
            <person name="Pollak B."/>
            <person name="Reinders A."/>
            <person name="Rovekamp M."/>
            <person name="Sano R."/>
            <person name="Sawa S."/>
            <person name="Schmid M.W."/>
            <person name="Shirakawa M."/>
            <person name="Solano R."/>
            <person name="Spunde A."/>
            <person name="Suetsugu N."/>
            <person name="Sugano S."/>
            <person name="Sugiyama A."/>
            <person name="Sun R."/>
            <person name="Suzuki Y."/>
            <person name="Takenaka M."/>
            <person name="Takezawa D."/>
            <person name="Tomogane H."/>
            <person name="Tsuzuki M."/>
            <person name="Ueda T."/>
            <person name="Umeda M."/>
            <person name="Ward J.M."/>
            <person name="Watanabe Y."/>
            <person name="Yazaki K."/>
            <person name="Yokoyama R."/>
            <person name="Yoshitake Y."/>
            <person name="Yotsui I."/>
            <person name="Zachgo S."/>
            <person name="Schmutz J."/>
        </authorList>
    </citation>
    <scope>NUCLEOTIDE SEQUENCE [LARGE SCALE GENOMIC DNA]</scope>
    <source>
        <strain evidence="3">Tak-1</strain>
    </source>
</reference>
<keyword evidence="1" id="KW-0472">Membrane</keyword>
<sequence length="92" mass="10999">MSFHEEFAPFLDTEELWIICVLLFFSLCLILEEIIYQHRHPLCLICLLEGLLYQKLYDPLCVVLEEYIYLPLCLIMEELFEACYDPLGVMFQ</sequence>
<gene>
    <name evidence="2" type="ORF">MARPO_0044s0083</name>
</gene>
<dbReference type="OrthoDB" id="10512671at2759"/>
<name>A0A2R6X0L0_MARPO</name>
<accession>A0A2R6X0L0</accession>
<proteinExistence type="predicted"/>
<keyword evidence="1" id="KW-0812">Transmembrane</keyword>
<evidence type="ECO:0000313" key="3">
    <source>
        <dbReference type="Proteomes" id="UP000244005"/>
    </source>
</evidence>
<protein>
    <submittedName>
        <fullName evidence="2">Uncharacterized protein</fullName>
    </submittedName>
</protein>
<evidence type="ECO:0000256" key="1">
    <source>
        <dbReference type="SAM" id="Phobius"/>
    </source>
</evidence>
<dbReference type="EMBL" id="KZ772716">
    <property type="protein sequence ID" value="PTQ39643.1"/>
    <property type="molecule type" value="Genomic_DNA"/>
</dbReference>
<dbReference type="Proteomes" id="UP000244005">
    <property type="component" value="Unassembled WGS sequence"/>
</dbReference>
<organism evidence="2 3">
    <name type="scientific">Marchantia polymorpha</name>
    <name type="common">Common liverwort</name>
    <name type="synonym">Marchantia aquatica</name>
    <dbReference type="NCBI Taxonomy" id="3197"/>
    <lineage>
        <taxon>Eukaryota</taxon>
        <taxon>Viridiplantae</taxon>
        <taxon>Streptophyta</taxon>
        <taxon>Embryophyta</taxon>
        <taxon>Marchantiophyta</taxon>
        <taxon>Marchantiopsida</taxon>
        <taxon>Marchantiidae</taxon>
        <taxon>Marchantiales</taxon>
        <taxon>Marchantiaceae</taxon>
        <taxon>Marchantia</taxon>
    </lineage>
</organism>
<keyword evidence="1" id="KW-1133">Transmembrane helix</keyword>
<feature type="transmembrane region" description="Helical" evidence="1">
    <location>
        <begin position="16"/>
        <end position="35"/>
    </location>
</feature>
<dbReference type="AlphaFoldDB" id="A0A2R6X0L0"/>
<evidence type="ECO:0000313" key="2">
    <source>
        <dbReference type="EMBL" id="PTQ39643.1"/>
    </source>
</evidence>
<keyword evidence="3" id="KW-1185">Reference proteome</keyword>